<proteinExistence type="predicted"/>
<accession>A0ABD3PCT9</accession>
<gene>
    <name evidence="2" type="ORF">ACHAW5_004893</name>
</gene>
<reference evidence="2 3" key="1">
    <citation type="submission" date="2024-10" db="EMBL/GenBank/DDBJ databases">
        <title>Updated reference genomes for cyclostephanoid diatoms.</title>
        <authorList>
            <person name="Roberts W.R."/>
            <person name="Alverson A.J."/>
        </authorList>
    </citation>
    <scope>NUCLEOTIDE SEQUENCE [LARGE SCALE GENOMIC DNA]</scope>
    <source>
        <strain evidence="2 3">AJA276-08</strain>
    </source>
</reference>
<keyword evidence="3" id="KW-1185">Reference proteome</keyword>
<feature type="region of interest" description="Disordered" evidence="1">
    <location>
        <begin position="1"/>
        <end position="23"/>
    </location>
</feature>
<dbReference type="AlphaFoldDB" id="A0ABD3PCT9"/>
<comment type="caution">
    <text evidence="2">The sequence shown here is derived from an EMBL/GenBank/DDBJ whole genome shotgun (WGS) entry which is preliminary data.</text>
</comment>
<name>A0ABD3PCT9_9STRA</name>
<dbReference type="Proteomes" id="UP001530315">
    <property type="component" value="Unassembled WGS sequence"/>
</dbReference>
<evidence type="ECO:0000313" key="3">
    <source>
        <dbReference type="Proteomes" id="UP001530315"/>
    </source>
</evidence>
<dbReference type="EMBL" id="JALLAZ020000861">
    <property type="protein sequence ID" value="KAL3785935.1"/>
    <property type="molecule type" value="Genomic_DNA"/>
</dbReference>
<evidence type="ECO:0000313" key="2">
    <source>
        <dbReference type="EMBL" id="KAL3785935.1"/>
    </source>
</evidence>
<organism evidence="2 3">
    <name type="scientific">Stephanodiscus triporus</name>
    <dbReference type="NCBI Taxonomy" id="2934178"/>
    <lineage>
        <taxon>Eukaryota</taxon>
        <taxon>Sar</taxon>
        <taxon>Stramenopiles</taxon>
        <taxon>Ochrophyta</taxon>
        <taxon>Bacillariophyta</taxon>
        <taxon>Coscinodiscophyceae</taxon>
        <taxon>Thalassiosirophycidae</taxon>
        <taxon>Stephanodiscales</taxon>
        <taxon>Stephanodiscaceae</taxon>
        <taxon>Stephanodiscus</taxon>
    </lineage>
</organism>
<sequence>MSKRSIWEPENVRTTRPSRSRNRATIRQAYHISLFVTPILCKNAQDRPTGSRRIPNILHITTHIILSMLLHDQQ</sequence>
<feature type="compositionally biased region" description="Basic and acidic residues" evidence="1">
    <location>
        <begin position="1"/>
        <end position="13"/>
    </location>
</feature>
<protein>
    <submittedName>
        <fullName evidence="2">Uncharacterized protein</fullName>
    </submittedName>
</protein>
<evidence type="ECO:0000256" key="1">
    <source>
        <dbReference type="SAM" id="MobiDB-lite"/>
    </source>
</evidence>